<dbReference type="GO" id="GO:0004170">
    <property type="term" value="F:dUTP diphosphatase activity"/>
    <property type="evidence" value="ECO:0007669"/>
    <property type="project" value="UniProtKB-EC"/>
</dbReference>
<protein>
    <submittedName>
        <fullName evidence="2">Deoxyuridine 5'-triphosphate nucleotidohydrolase</fullName>
        <ecNumber evidence="2">3.6.1.23</ecNumber>
    </submittedName>
</protein>
<dbReference type="Proteomes" id="UP000006744">
    <property type="component" value="Plasmid pG9842_140"/>
</dbReference>
<dbReference type="AlphaFoldDB" id="B7IZP0"/>
<dbReference type="InterPro" id="IPR029054">
    <property type="entry name" value="dUTPase-like"/>
</dbReference>
<dbReference type="SUPFAM" id="SSF51283">
    <property type="entry name" value="dUTPase-like"/>
    <property type="match status" value="1"/>
</dbReference>
<organism evidence="2 3">
    <name type="scientific">Bacillus cereus (strain G9842)</name>
    <dbReference type="NCBI Taxonomy" id="405531"/>
    <lineage>
        <taxon>Bacteria</taxon>
        <taxon>Bacillati</taxon>
        <taxon>Bacillota</taxon>
        <taxon>Bacilli</taxon>
        <taxon>Bacillales</taxon>
        <taxon>Bacillaceae</taxon>
        <taxon>Bacillus</taxon>
        <taxon>Bacillus cereus group</taxon>
    </lineage>
</organism>
<keyword evidence="2" id="KW-0378">Hydrolase</keyword>
<evidence type="ECO:0000313" key="3">
    <source>
        <dbReference type="Proteomes" id="UP000006744"/>
    </source>
</evidence>
<dbReference type="EC" id="3.6.1.23" evidence="2"/>
<feature type="domain" description="dUTPase-like" evidence="1">
    <location>
        <begin position="5"/>
        <end position="43"/>
    </location>
</feature>
<accession>B7IZP0</accession>
<keyword evidence="2" id="KW-0614">Plasmid</keyword>
<dbReference type="EMBL" id="CP001188">
    <property type="protein sequence ID" value="ACK98757.1"/>
    <property type="molecule type" value="Genomic_DNA"/>
</dbReference>
<geneLocation type="plasmid" evidence="2 3">
    <name>pG9842_140</name>
</geneLocation>
<reference evidence="2 3" key="1">
    <citation type="submission" date="2008-10" db="EMBL/GenBank/DDBJ databases">
        <title>Genome sequence of Bacillus cereus G9842.</title>
        <authorList>
            <person name="Dodson R.J."/>
            <person name="Durkin A.S."/>
            <person name="Rosovitz M.J."/>
            <person name="Rasko D.A."/>
            <person name="Hoffmaster A."/>
            <person name="Ravel J."/>
            <person name="Sutton G."/>
        </authorList>
    </citation>
    <scope>NUCLEOTIDE SEQUENCE [LARGE SCALE GENOMIC DNA]</scope>
    <source>
        <strain evidence="2 3">G9842</strain>
        <plasmid evidence="2 3">pG9842_140</plasmid>
    </source>
</reference>
<evidence type="ECO:0000313" key="2">
    <source>
        <dbReference type="EMBL" id="ACK98757.1"/>
    </source>
</evidence>
<name>B7IZP0_BACC2</name>
<evidence type="ECO:0000259" key="1">
    <source>
        <dbReference type="Pfam" id="PF00692"/>
    </source>
</evidence>
<dbReference type="KEGG" id="bcg:BCG9842_A0047"/>
<dbReference type="InterPro" id="IPR036157">
    <property type="entry name" value="dUTPase-like_sf"/>
</dbReference>
<proteinExistence type="predicted"/>
<dbReference type="Pfam" id="PF00692">
    <property type="entry name" value="dUTPase"/>
    <property type="match status" value="1"/>
</dbReference>
<sequence length="84" mass="9216">MATYGTIDIGYIGEIQANIFNLGNETLHIESGNRIAQLVVSLLAKPNKGFLSTILDAFRTLLKRKANGVAAMKLVDNLVELEKR</sequence>
<gene>
    <name evidence="2" type="ordered locus">BCG9842_A0047</name>
</gene>
<dbReference type="Gene3D" id="2.70.40.10">
    <property type="match status" value="1"/>
</dbReference>
<dbReference type="HOGENOM" id="CLU_2520540_0_0_9"/>